<sequence length="327" mass="37573">MTRFPHDDFAKNYLTELLSPLGEVQTEHPISSEIRYVDVWFIPRTSTIPHHLGLLGNLVNHSALFEPFRNPVTRQNIRSCINKLFTIQEGLLRDNRSLPENELPYLWILTPTASSAILEDCAALEENGTSGIYQLPFTLHTGIIVIHQLPVTPETLWLRILGRGRVQQQALEELQRMPSDHPHRENTLELVYNLLAQLEMRRAQDEPLETEEEELIMQLSPVYLQRLEEATQRGVEQGLERGLEQGLERGIEQGLERGLEQGLERGLEQGTQQERRATVESLLQTRFNSIDPQLRTIIDSIISLPSQEFIPLLLTLSREELLERFNA</sequence>
<gene>
    <name evidence="1" type="ORF">K4A83_09865</name>
</gene>
<evidence type="ECO:0000313" key="1">
    <source>
        <dbReference type="EMBL" id="MCW6036565.1"/>
    </source>
</evidence>
<comment type="caution">
    <text evidence="1">The sequence shown here is derived from an EMBL/GenBank/DDBJ whole genome shotgun (WGS) entry which is preliminary data.</text>
</comment>
<evidence type="ECO:0008006" key="3">
    <source>
        <dbReference type="Google" id="ProtNLM"/>
    </source>
</evidence>
<reference evidence="1 2" key="1">
    <citation type="submission" date="2021-08" db="EMBL/GenBank/DDBJ databases">
        <title>Draft genome sequence of Spirulina subsalsa with high tolerance to salinity and hype-accumulation of phycocyanin.</title>
        <authorList>
            <person name="Pei H."/>
            <person name="Jiang L."/>
        </authorList>
    </citation>
    <scope>NUCLEOTIDE SEQUENCE [LARGE SCALE GENOMIC DNA]</scope>
    <source>
        <strain evidence="1 2">FACHB-351</strain>
    </source>
</reference>
<organism evidence="1 2">
    <name type="scientific">Spirulina subsalsa FACHB-351</name>
    <dbReference type="NCBI Taxonomy" id="234711"/>
    <lineage>
        <taxon>Bacteria</taxon>
        <taxon>Bacillati</taxon>
        <taxon>Cyanobacteriota</taxon>
        <taxon>Cyanophyceae</taxon>
        <taxon>Spirulinales</taxon>
        <taxon>Spirulinaceae</taxon>
        <taxon>Spirulina</taxon>
    </lineage>
</organism>
<dbReference type="Proteomes" id="UP001526426">
    <property type="component" value="Unassembled WGS sequence"/>
</dbReference>
<keyword evidence="2" id="KW-1185">Reference proteome</keyword>
<dbReference type="RefSeq" id="WP_265264339.1">
    <property type="nucleotide sequence ID" value="NZ_JAIHOM010000040.1"/>
</dbReference>
<dbReference type="EMBL" id="JAIHOM010000040">
    <property type="protein sequence ID" value="MCW6036565.1"/>
    <property type="molecule type" value="Genomic_DNA"/>
</dbReference>
<protein>
    <recommendedName>
        <fullName evidence="3">Flagellar assembly protein H</fullName>
    </recommendedName>
</protein>
<name>A0ABT3L6E5_9CYAN</name>
<proteinExistence type="predicted"/>
<accession>A0ABT3L6E5</accession>
<evidence type="ECO:0000313" key="2">
    <source>
        <dbReference type="Proteomes" id="UP001526426"/>
    </source>
</evidence>